<evidence type="ECO:0000256" key="5">
    <source>
        <dbReference type="PROSITE-ProRule" id="PRU00284"/>
    </source>
</evidence>
<dbReference type="PROSITE" id="PS50885">
    <property type="entry name" value="HAMP"/>
    <property type="match status" value="1"/>
</dbReference>
<keyword evidence="6" id="KW-0472">Membrane</keyword>
<dbReference type="EMBL" id="BAAAZO010000006">
    <property type="protein sequence ID" value="GAA3617864.1"/>
    <property type="molecule type" value="Genomic_DNA"/>
</dbReference>
<feature type="transmembrane region" description="Helical" evidence="6">
    <location>
        <begin position="36"/>
        <end position="57"/>
    </location>
</feature>
<dbReference type="SMART" id="SM00283">
    <property type="entry name" value="MA"/>
    <property type="match status" value="1"/>
</dbReference>
<proteinExistence type="inferred from homology"/>
<accession>A0ABP6ZRB9</accession>
<dbReference type="Pfam" id="PF07238">
    <property type="entry name" value="PilZ"/>
    <property type="match status" value="1"/>
</dbReference>
<feature type="domain" description="Methyl-accepting transducer" evidence="7">
    <location>
        <begin position="395"/>
        <end position="585"/>
    </location>
</feature>
<keyword evidence="10" id="KW-1185">Reference proteome</keyword>
<dbReference type="PANTHER" id="PTHR32089">
    <property type="entry name" value="METHYL-ACCEPTING CHEMOTAXIS PROTEIN MCPB"/>
    <property type="match status" value="1"/>
</dbReference>
<dbReference type="Pfam" id="PF00015">
    <property type="entry name" value="MCPsignal"/>
    <property type="match status" value="1"/>
</dbReference>
<sequence>MTAWEADQGVDHRSREPAFLRPSLAVTDRLRSSSRLMLVIVMLLVPGAVATWSFAAVMNEQTGFAGHERDGADALKPVLGEMIQVLAGRTPDLATLTTLAGDHPELRLDDAVRDLRDAGADPTAQIDSLARLVTAIGNYSNLILDPDLDSFYVMDAQVVELPRMMQVAVHAAHPGTGGSLSSRIADQAVRAGTLQSSADTLAADVKTAAANSSLDGLDQQLAPATALADAGRALAAQLSGGLADPGAVGAEDFTTAATAAVVPLTTVLEKLLDTRIDRLEQRRDRVLTLALVFFAIGVWLAVGVWWRTRHDVLQTVAGVMAITEGDLGSHPLPSGRDEMGDIGRALMVARDQLNASAGELRAAHAAQETLVRDTFLRQREAEKQSRERAKEVVAETSAAVVEELQSVVRDVEAVRAAAGTIDGRVAGANQVTRDVVARAEQANRVVTALGESLNQVAGMAHLIAGVADQTKLLALNANIEAARAGEAGRGFSVVAAEVKNLAMTTASSTEQITSIINQIEMDAAQMHGAIGGVADSIEGVDEATSGLAGVAEQQLALVEHLDASLSETIQRLNGMERMDEALERRGHERVPVSTPLLISHRGQTRTTTLIDLSETGLGCLPPDGPLLTIGERVEVALEVLGRPMQLKAQAVRVTGGDNPLLGLQFTDLTAEERDFLVRAVEDRLQPVRR</sequence>
<protein>
    <submittedName>
        <fullName evidence="9">Methyl-accepting chemotaxis protein</fullName>
    </submittedName>
</protein>
<reference evidence="10" key="1">
    <citation type="journal article" date="2019" name="Int. J. Syst. Evol. Microbiol.">
        <title>The Global Catalogue of Microorganisms (GCM) 10K type strain sequencing project: providing services to taxonomists for standard genome sequencing and annotation.</title>
        <authorList>
            <consortium name="The Broad Institute Genomics Platform"/>
            <consortium name="The Broad Institute Genome Sequencing Center for Infectious Disease"/>
            <person name="Wu L."/>
            <person name="Ma J."/>
        </authorList>
    </citation>
    <scope>NUCLEOTIDE SEQUENCE [LARGE SCALE GENOMIC DNA]</scope>
    <source>
        <strain evidence="10">JCM 16902</strain>
    </source>
</reference>
<dbReference type="Gene3D" id="2.40.10.220">
    <property type="entry name" value="predicted glycosyltransferase like domains"/>
    <property type="match status" value="1"/>
</dbReference>
<keyword evidence="1 6" id="KW-0812">Transmembrane</keyword>
<dbReference type="Gene3D" id="1.10.287.950">
    <property type="entry name" value="Methyl-accepting chemotaxis protein"/>
    <property type="match status" value="1"/>
</dbReference>
<evidence type="ECO:0000259" key="8">
    <source>
        <dbReference type="PROSITE" id="PS50885"/>
    </source>
</evidence>
<comment type="similarity">
    <text evidence="4">Belongs to the methyl-accepting chemotaxis (MCP) protein family.</text>
</comment>
<evidence type="ECO:0000256" key="1">
    <source>
        <dbReference type="ARBA" id="ARBA00022692"/>
    </source>
</evidence>
<name>A0ABP6ZRB9_9ACTN</name>
<evidence type="ECO:0000256" key="6">
    <source>
        <dbReference type="SAM" id="Phobius"/>
    </source>
</evidence>
<dbReference type="SMART" id="SM00304">
    <property type="entry name" value="HAMP"/>
    <property type="match status" value="1"/>
</dbReference>
<keyword evidence="3 5" id="KW-0807">Transducer</keyword>
<evidence type="ECO:0000313" key="10">
    <source>
        <dbReference type="Proteomes" id="UP001501074"/>
    </source>
</evidence>
<feature type="transmembrane region" description="Helical" evidence="6">
    <location>
        <begin position="286"/>
        <end position="306"/>
    </location>
</feature>
<dbReference type="PANTHER" id="PTHR32089:SF112">
    <property type="entry name" value="LYSOZYME-LIKE PROTEIN-RELATED"/>
    <property type="match status" value="1"/>
</dbReference>
<feature type="domain" description="HAMP" evidence="8">
    <location>
        <begin position="306"/>
        <end position="358"/>
    </location>
</feature>
<evidence type="ECO:0000259" key="7">
    <source>
        <dbReference type="PROSITE" id="PS50111"/>
    </source>
</evidence>
<evidence type="ECO:0000313" key="9">
    <source>
        <dbReference type="EMBL" id="GAA3617864.1"/>
    </source>
</evidence>
<keyword evidence="2 6" id="KW-1133">Transmembrane helix</keyword>
<evidence type="ECO:0000256" key="2">
    <source>
        <dbReference type="ARBA" id="ARBA00022989"/>
    </source>
</evidence>
<dbReference type="InterPro" id="IPR004089">
    <property type="entry name" value="MCPsignal_dom"/>
</dbReference>
<dbReference type="InterPro" id="IPR003660">
    <property type="entry name" value="HAMP_dom"/>
</dbReference>
<dbReference type="SUPFAM" id="SSF141371">
    <property type="entry name" value="PilZ domain-like"/>
    <property type="match status" value="1"/>
</dbReference>
<gene>
    <name evidence="9" type="ORF">GCM10022223_38200</name>
</gene>
<evidence type="ECO:0000256" key="3">
    <source>
        <dbReference type="ARBA" id="ARBA00023224"/>
    </source>
</evidence>
<dbReference type="RefSeq" id="WP_231482318.1">
    <property type="nucleotide sequence ID" value="NZ_BAAAZO010000006.1"/>
</dbReference>
<dbReference type="PROSITE" id="PS50111">
    <property type="entry name" value="CHEMOTAXIS_TRANSDUC_2"/>
    <property type="match status" value="1"/>
</dbReference>
<dbReference type="SUPFAM" id="SSF58104">
    <property type="entry name" value="Methyl-accepting chemotaxis protein (MCP) signaling domain"/>
    <property type="match status" value="1"/>
</dbReference>
<organism evidence="9 10">
    <name type="scientific">Kineosporia mesophila</name>
    <dbReference type="NCBI Taxonomy" id="566012"/>
    <lineage>
        <taxon>Bacteria</taxon>
        <taxon>Bacillati</taxon>
        <taxon>Actinomycetota</taxon>
        <taxon>Actinomycetes</taxon>
        <taxon>Kineosporiales</taxon>
        <taxon>Kineosporiaceae</taxon>
        <taxon>Kineosporia</taxon>
    </lineage>
</organism>
<dbReference type="Proteomes" id="UP001501074">
    <property type="component" value="Unassembled WGS sequence"/>
</dbReference>
<dbReference type="InterPro" id="IPR009875">
    <property type="entry name" value="PilZ_domain"/>
</dbReference>
<comment type="caution">
    <text evidence="9">The sequence shown here is derived from an EMBL/GenBank/DDBJ whole genome shotgun (WGS) entry which is preliminary data.</text>
</comment>
<evidence type="ECO:0000256" key="4">
    <source>
        <dbReference type="ARBA" id="ARBA00029447"/>
    </source>
</evidence>